<dbReference type="PANTHER" id="PTHR34473">
    <property type="entry name" value="UPF0699 TRANSMEMBRANE PROTEIN YDBS"/>
    <property type="match status" value="1"/>
</dbReference>
<gene>
    <name evidence="3" type="ordered locus">Rmar_2115</name>
</gene>
<organism evidence="3 4">
    <name type="scientific">Rhodothermus marinus (strain ATCC 43812 / DSM 4252 / R-10)</name>
    <name type="common">Rhodothermus obamensis</name>
    <dbReference type="NCBI Taxonomy" id="518766"/>
    <lineage>
        <taxon>Bacteria</taxon>
        <taxon>Pseudomonadati</taxon>
        <taxon>Rhodothermota</taxon>
        <taxon>Rhodothermia</taxon>
        <taxon>Rhodothermales</taxon>
        <taxon>Rhodothermaceae</taxon>
        <taxon>Rhodothermus</taxon>
    </lineage>
</organism>
<dbReference type="HOGENOM" id="CLU_024617_0_1_10"/>
<dbReference type="RefSeq" id="WP_012844606.1">
    <property type="nucleotide sequence ID" value="NC_013501.1"/>
</dbReference>
<feature type="transmembrane region" description="Helical" evidence="1">
    <location>
        <begin position="52"/>
        <end position="72"/>
    </location>
</feature>
<dbReference type="PIRSF" id="PIRSF026631">
    <property type="entry name" value="UCP026631"/>
    <property type="match status" value="1"/>
</dbReference>
<evidence type="ECO:0000259" key="2">
    <source>
        <dbReference type="Pfam" id="PF03703"/>
    </source>
</evidence>
<evidence type="ECO:0000256" key="1">
    <source>
        <dbReference type="SAM" id="Phobius"/>
    </source>
</evidence>
<dbReference type="KEGG" id="rmr:Rmar_2115"/>
<dbReference type="OrthoDB" id="8481729at2"/>
<feature type="transmembrane region" description="Helical" evidence="1">
    <location>
        <begin position="359"/>
        <end position="376"/>
    </location>
</feature>
<dbReference type="STRING" id="518766.Rmar_2115"/>
<feature type="transmembrane region" description="Helical" evidence="1">
    <location>
        <begin position="229"/>
        <end position="253"/>
    </location>
</feature>
<dbReference type="eggNOG" id="COG3428">
    <property type="taxonomic scope" value="Bacteria"/>
</dbReference>
<dbReference type="AlphaFoldDB" id="D0MD83"/>
<dbReference type="InterPro" id="IPR014529">
    <property type="entry name" value="UCP026631"/>
</dbReference>
<accession>D0MD83</accession>
<keyword evidence="1" id="KW-0812">Transmembrane</keyword>
<keyword evidence="4" id="KW-1185">Reference proteome</keyword>
<feature type="domain" description="YdbS-like PH" evidence="2">
    <location>
        <begin position="399"/>
        <end position="477"/>
    </location>
</feature>
<evidence type="ECO:0000313" key="4">
    <source>
        <dbReference type="Proteomes" id="UP000002221"/>
    </source>
</evidence>
<evidence type="ECO:0000313" key="3">
    <source>
        <dbReference type="EMBL" id="ACY48995.1"/>
    </source>
</evidence>
<feature type="domain" description="YdbS-like PH" evidence="2">
    <location>
        <begin position="256"/>
        <end position="336"/>
    </location>
</feature>
<feature type="transmembrane region" description="Helical" evidence="1">
    <location>
        <begin position="21"/>
        <end position="40"/>
    </location>
</feature>
<reference evidence="3 4" key="1">
    <citation type="journal article" date="2009" name="Stand. Genomic Sci.">
        <title>Complete genome sequence of Rhodothermus marinus type strain (R-10).</title>
        <authorList>
            <person name="Nolan M."/>
            <person name="Tindall B.J."/>
            <person name="Pomrenke H."/>
            <person name="Lapidus A."/>
            <person name="Copeland A."/>
            <person name="Glavina Del Rio T."/>
            <person name="Lucas S."/>
            <person name="Chen F."/>
            <person name="Tice H."/>
            <person name="Cheng J.F."/>
            <person name="Saunders E."/>
            <person name="Han C."/>
            <person name="Bruce D."/>
            <person name="Goodwin L."/>
            <person name="Chain P."/>
            <person name="Pitluck S."/>
            <person name="Ovchinikova G."/>
            <person name="Pati A."/>
            <person name="Ivanova N."/>
            <person name="Mavromatis K."/>
            <person name="Chen A."/>
            <person name="Palaniappan K."/>
            <person name="Land M."/>
            <person name="Hauser L."/>
            <person name="Chang Y.J."/>
            <person name="Jeffries C.D."/>
            <person name="Brettin T."/>
            <person name="Goker M."/>
            <person name="Bristow J."/>
            <person name="Eisen J.A."/>
            <person name="Markowitz V."/>
            <person name="Hugenholtz P."/>
            <person name="Kyrpides N.C."/>
            <person name="Klenk H.P."/>
            <person name="Detter J.C."/>
        </authorList>
    </citation>
    <scope>NUCLEOTIDE SEQUENCE [LARGE SCALE GENOMIC DNA]</scope>
    <source>
        <strain evidence="4">ATCC 43812 / DSM 4252 / R-10</strain>
    </source>
</reference>
<protein>
    <submittedName>
        <fullName evidence="3">Membrane-flanked domain protein</fullName>
    </submittedName>
</protein>
<dbReference type="EMBL" id="CP001807">
    <property type="protein sequence ID" value="ACY48995.1"/>
    <property type="molecule type" value="Genomic_DNA"/>
</dbReference>
<dbReference type="InterPro" id="IPR005182">
    <property type="entry name" value="YdbS-like_PH"/>
</dbReference>
<name>D0MD83_RHOM4</name>
<feature type="domain" description="YdbS-like PH" evidence="2">
    <location>
        <begin position="71"/>
        <end position="149"/>
    </location>
</feature>
<dbReference type="PANTHER" id="PTHR34473:SF2">
    <property type="entry name" value="UPF0699 TRANSMEMBRANE PROTEIN YDBT"/>
    <property type="match status" value="1"/>
</dbReference>
<sequence length="494" mass="56047">MERSPASEPSSEAPQFRRLHPLTLLVRLLMSLPALIILLLPALRGQTIDQGTLVTLILYGLLAFPLILAHYLRFRYALTPRELLIESGVLTHRRRSIPIDRIQNIQIERTLLARLLGLARVRIETAGSAETEGEIAFVSLAEAQRLKEQVRAFRGSPVSEQAAQPARTLLFAMTPGQLLRSGAFRFSLVYLAGMFSGMEYLDLTPEDLIDWVVRGRLHWVQEAFEQAPLLATMATLLLAALLGWVAGIVVHVVRFYGFQLWQEGERFYRRSGLFTVAESALPRRRVQALVIRTNPLMQHFGWYALEAQLIGLDRETQGVQTLVPFGRLSEIQQIAAHVWPIALPTAWQRVSPRMIRRATVRYLLIGAGVLLGLGWIWPEVRWLLAGLPIGAPLLAWLQYRRHGYAVEASYLFVRQGVFRHRIWCLPYQKMQVFSLTRSLFQRRLGLASLQVDMAGAPAIGGPQIRDLPEKEAEKLLQFVYEQFQTHCRMQSPAS</sequence>
<dbReference type="Pfam" id="PF03703">
    <property type="entry name" value="bPH_2"/>
    <property type="match status" value="3"/>
</dbReference>
<proteinExistence type="predicted"/>
<feature type="transmembrane region" description="Helical" evidence="1">
    <location>
        <begin position="183"/>
        <end position="201"/>
    </location>
</feature>
<keyword evidence="1" id="KW-1133">Transmembrane helix</keyword>
<dbReference type="Proteomes" id="UP000002221">
    <property type="component" value="Chromosome"/>
</dbReference>
<keyword evidence="1" id="KW-0472">Membrane</keyword>